<feature type="domain" description="DUF3322" evidence="2">
    <location>
        <begin position="5"/>
        <end position="183"/>
    </location>
</feature>
<dbReference type="Pfam" id="PF09983">
    <property type="entry name" value="JetD_C"/>
    <property type="match status" value="1"/>
</dbReference>
<evidence type="ECO:0000259" key="1">
    <source>
        <dbReference type="Pfam" id="PF09983"/>
    </source>
</evidence>
<dbReference type="EMBL" id="JACMSE010000002">
    <property type="protein sequence ID" value="MBC2888709.1"/>
    <property type="molecule type" value="Genomic_DNA"/>
</dbReference>
<dbReference type="Pfam" id="PF11795">
    <property type="entry name" value="DUF3322"/>
    <property type="match status" value="1"/>
</dbReference>
<keyword evidence="4" id="KW-1185">Reference proteome</keyword>
<evidence type="ECO:0008006" key="5">
    <source>
        <dbReference type="Google" id="ProtNLM"/>
    </source>
</evidence>
<evidence type="ECO:0000313" key="4">
    <source>
        <dbReference type="Proteomes" id="UP000587396"/>
    </source>
</evidence>
<dbReference type="InterPro" id="IPR024537">
    <property type="entry name" value="DUF3322"/>
</dbReference>
<dbReference type="RefSeq" id="WP_185904643.1">
    <property type="nucleotide sequence ID" value="NZ_JACMSE010000002.1"/>
</dbReference>
<feature type="domain" description="Wadjet protein JetD C-terminal" evidence="1">
    <location>
        <begin position="203"/>
        <end position="382"/>
    </location>
</feature>
<sequence>MLKSPREIEKRLVRIFDSDWHAEACGLHKRDWPHRIALGSPTKGELEADFGKANLRISELADWARDRQCAIESTKRRVSGTVQTLPTHIVIDDFEALARVVGGERLRGYRAGRRRAEALLDLFPIDREICSAVIRQLADKGCDEVDFELLCRAASWFACNDAGELTARQVPLDGFHAKWLDAKGHLAMIRLLCGNPDLQLKGRPRSAAFTYLDPAYLEKGGRRRDSITEGDASQPAYQPRIVVISENKDTALWFPPLPEGVSFEGGGWNGIEFIGAQDWVRAADLLVYWGDIDAAGLEILNGYRSKGLEISSIFMDGTAYHRYERYGTFVNKRGEEIKPKKPAKLEYLTEAERELYLCLVDPAWTRPRRIEQERIPLERAAETVMAIWNGRMASKLDNPSEGEGSR</sequence>
<dbReference type="AlphaFoldDB" id="A0A842JHG4"/>
<name>A0A842JHG4_9ACTN</name>
<gene>
    <name evidence="3" type="ORF">H7313_05010</name>
</gene>
<dbReference type="InterPro" id="IPR024534">
    <property type="entry name" value="JetD_C"/>
</dbReference>
<accession>A0A842JHG4</accession>
<proteinExistence type="predicted"/>
<dbReference type="Proteomes" id="UP000587396">
    <property type="component" value="Unassembled WGS sequence"/>
</dbReference>
<reference evidence="3 4" key="1">
    <citation type="submission" date="2020-08" db="EMBL/GenBank/DDBJ databases">
        <authorList>
            <person name="Liu C."/>
            <person name="Sun Q."/>
        </authorList>
    </citation>
    <scope>NUCLEOTIDE SEQUENCE [LARGE SCALE GENOMIC DNA]</scope>
    <source>
        <strain evidence="3 4">N22</strain>
    </source>
</reference>
<evidence type="ECO:0000259" key="2">
    <source>
        <dbReference type="Pfam" id="PF11795"/>
    </source>
</evidence>
<protein>
    <recommendedName>
        <fullName evidence="5">Wadjet protein JetD C-terminal domain-containing protein</fullName>
    </recommendedName>
</protein>
<comment type="caution">
    <text evidence="3">The sequence shown here is derived from an EMBL/GenBank/DDBJ whole genome shotgun (WGS) entry which is preliminary data.</text>
</comment>
<organism evidence="3 4">
    <name type="scientific">Gordonibacter massiliensis</name>
    <name type="common">ex Traore et al. 2017</name>
    <dbReference type="NCBI Taxonomy" id="1841863"/>
    <lineage>
        <taxon>Bacteria</taxon>
        <taxon>Bacillati</taxon>
        <taxon>Actinomycetota</taxon>
        <taxon>Coriobacteriia</taxon>
        <taxon>Eggerthellales</taxon>
        <taxon>Eggerthellaceae</taxon>
        <taxon>Gordonibacter</taxon>
    </lineage>
</organism>
<evidence type="ECO:0000313" key="3">
    <source>
        <dbReference type="EMBL" id="MBC2888709.1"/>
    </source>
</evidence>